<accession>A0A0V1AXP1</accession>
<evidence type="ECO:0000313" key="1">
    <source>
        <dbReference type="EMBL" id="KRY29011.1"/>
    </source>
</evidence>
<organism evidence="1 2">
    <name type="scientific">Trichinella pseudospiralis</name>
    <name type="common">Parasitic roundworm</name>
    <dbReference type="NCBI Taxonomy" id="6337"/>
    <lineage>
        <taxon>Eukaryota</taxon>
        <taxon>Metazoa</taxon>
        <taxon>Ecdysozoa</taxon>
        <taxon>Nematoda</taxon>
        <taxon>Enoplea</taxon>
        <taxon>Dorylaimia</taxon>
        <taxon>Trichinellida</taxon>
        <taxon>Trichinellidae</taxon>
        <taxon>Trichinella</taxon>
    </lineage>
</organism>
<protein>
    <submittedName>
        <fullName evidence="1">Uncharacterized protein</fullName>
    </submittedName>
</protein>
<feature type="non-terminal residue" evidence="1">
    <location>
        <position position="1"/>
    </location>
</feature>
<name>A0A0V1AXP1_TRIPS</name>
<sequence length="31" mass="3151">LNLCKGQSLNGCSCSAESFVNCGKNSTGNLT</sequence>
<dbReference type="Proteomes" id="UP000054632">
    <property type="component" value="Unassembled WGS sequence"/>
</dbReference>
<comment type="caution">
    <text evidence="1">The sequence shown here is derived from an EMBL/GenBank/DDBJ whole genome shotgun (WGS) entry which is preliminary data.</text>
</comment>
<dbReference type="AlphaFoldDB" id="A0A0V1AXP1"/>
<gene>
    <name evidence="1" type="ORF">T4A_12462</name>
</gene>
<reference evidence="1 2" key="1">
    <citation type="submission" date="2015-01" db="EMBL/GenBank/DDBJ databases">
        <title>Evolution of Trichinella species and genotypes.</title>
        <authorList>
            <person name="Korhonen P.K."/>
            <person name="Edoardo P."/>
            <person name="Giuseppe L.R."/>
            <person name="Gasser R.B."/>
        </authorList>
    </citation>
    <scope>NUCLEOTIDE SEQUENCE [LARGE SCALE GENOMIC DNA]</scope>
    <source>
        <strain evidence="1">ISS13</strain>
    </source>
</reference>
<evidence type="ECO:0000313" key="2">
    <source>
        <dbReference type="Proteomes" id="UP000054632"/>
    </source>
</evidence>
<dbReference type="EMBL" id="JYDR01005312">
    <property type="protein sequence ID" value="KRY29011.1"/>
    <property type="molecule type" value="Genomic_DNA"/>
</dbReference>
<proteinExistence type="predicted"/>